<dbReference type="PANTHER" id="PTHR34502:SF6">
    <property type="entry name" value="DUF6594 DOMAIN-CONTAINING PROTEIN"/>
    <property type="match status" value="1"/>
</dbReference>
<keyword evidence="2" id="KW-1133">Transmembrane helix</keyword>
<feature type="domain" description="DUF6594" evidence="3">
    <location>
        <begin position="333"/>
        <end position="578"/>
    </location>
</feature>
<evidence type="ECO:0000313" key="4">
    <source>
        <dbReference type="EMBL" id="EFY84479.1"/>
    </source>
</evidence>
<feature type="compositionally biased region" description="Low complexity" evidence="1">
    <location>
        <begin position="202"/>
        <end position="213"/>
    </location>
</feature>
<feature type="transmembrane region" description="Helical" evidence="2">
    <location>
        <begin position="564"/>
        <end position="582"/>
    </location>
</feature>
<organism evidence="5">
    <name type="scientific">Metarhizium acridum (strain CQMa 102)</name>
    <dbReference type="NCBI Taxonomy" id="655827"/>
    <lineage>
        <taxon>Eukaryota</taxon>
        <taxon>Fungi</taxon>
        <taxon>Dikarya</taxon>
        <taxon>Ascomycota</taxon>
        <taxon>Pezizomycotina</taxon>
        <taxon>Sordariomycetes</taxon>
        <taxon>Hypocreomycetidae</taxon>
        <taxon>Hypocreales</taxon>
        <taxon>Clavicipitaceae</taxon>
        <taxon>Metarhizium</taxon>
    </lineage>
</organism>
<evidence type="ECO:0000256" key="2">
    <source>
        <dbReference type="SAM" id="Phobius"/>
    </source>
</evidence>
<feature type="transmembrane region" description="Helical" evidence="2">
    <location>
        <begin position="594"/>
        <end position="612"/>
    </location>
</feature>
<dbReference type="InParanoid" id="E9EHY8"/>
<feature type="compositionally biased region" description="Low complexity" evidence="1">
    <location>
        <begin position="58"/>
        <end position="80"/>
    </location>
</feature>
<feature type="compositionally biased region" description="Polar residues" evidence="1">
    <location>
        <begin position="174"/>
        <end position="186"/>
    </location>
</feature>
<dbReference type="OMA" id="CPEFANH"/>
<evidence type="ECO:0000256" key="1">
    <source>
        <dbReference type="SAM" id="MobiDB-lite"/>
    </source>
</evidence>
<dbReference type="HOGENOM" id="CLU_031136_0_0_1"/>
<dbReference type="Proteomes" id="UP000002499">
    <property type="component" value="Unassembled WGS sequence"/>
</dbReference>
<feature type="transmembrane region" description="Helical" evidence="2">
    <location>
        <begin position="535"/>
        <end position="557"/>
    </location>
</feature>
<evidence type="ECO:0000313" key="5">
    <source>
        <dbReference type="Proteomes" id="UP000002499"/>
    </source>
</evidence>
<keyword evidence="2" id="KW-0812">Transmembrane</keyword>
<name>E9EHY8_METAQ</name>
<dbReference type="AlphaFoldDB" id="E9EHY8"/>
<feature type="region of interest" description="Disordered" evidence="1">
    <location>
        <begin position="282"/>
        <end position="311"/>
    </location>
</feature>
<proteinExistence type="predicted"/>
<dbReference type="eggNOG" id="ENOG502SQVM">
    <property type="taxonomic scope" value="Eukaryota"/>
</dbReference>
<evidence type="ECO:0000259" key="3">
    <source>
        <dbReference type="Pfam" id="PF20237"/>
    </source>
</evidence>
<keyword evidence="5" id="KW-1185">Reference proteome</keyword>
<gene>
    <name evidence="4" type="ORF">MAC_09486</name>
</gene>
<accession>E9EHY8</accession>
<feature type="compositionally biased region" description="Polar residues" evidence="1">
    <location>
        <begin position="113"/>
        <end position="138"/>
    </location>
</feature>
<sequence length="613" mass="66283">MSNASETSEPSQDPAVPSNGQHAHNDDPSSVPPAEAVADSLEVAKGAQGGPSPGIVDNSNNSVPSNHVPSASSSSSSFSSLEIISPRPSPSVPGRPFMSAAVEDYFDEDDPRTQLNATDTPPSSFCVTTPPINETPRSPSALDKDVESGKPEMSTQEDGDEQPPCQVGSPDISAPQNTNHVPSQRRPSVMDYLISQDSAKNSTSTSEASGPSSHRIANGYTWSDHGQAGHQARPNGWPFVASSHHGDERKSQLSWNGQQSSFRLADNLLSIHGDYGTEAPYRGGYAQPYDHGGPSAPRSNVSVPQSDVRPDQHTGTFCPEFANHLETMAPSGYHLLAAKLSGDAGGQPLVPIYRRFDALNHRLLLYMQDEIAELERQLIALEAQDTAKRSYLGGVIPASRRQDRWISNNLTDQKTEVLGHIGYKLSQYNQVLASFRKVQDIPVPTWRDIHLYKTYLSTSRLIVDDETRFLDAENDLVSLSGPLQSADDLNTVDDGPTPMPKATEEQQQFPPFLKDNGSSSTRAEQATPQRPGDAVLVRLALSCMCVVFVPVITFAVVPNFIARMAIVVFVALSVGVMIEQSGLLPEMERHKLAWTLYSSLYCGAMAVVAGTVK</sequence>
<keyword evidence="2" id="KW-0472">Membrane</keyword>
<feature type="compositionally biased region" description="Polar residues" evidence="1">
    <location>
        <begin position="1"/>
        <end position="11"/>
    </location>
</feature>
<feature type="compositionally biased region" description="Polar residues" evidence="1">
    <location>
        <begin position="516"/>
        <end position="527"/>
    </location>
</feature>
<dbReference type="PANTHER" id="PTHR34502">
    <property type="entry name" value="DUF6594 DOMAIN-CONTAINING PROTEIN-RELATED"/>
    <property type="match status" value="1"/>
</dbReference>
<reference evidence="4 5" key="1">
    <citation type="journal article" date="2011" name="PLoS Genet.">
        <title>Genome sequencing and comparative transcriptomics of the model entomopathogenic fungi Metarhizium anisopliae and M. acridum.</title>
        <authorList>
            <person name="Gao Q."/>
            <person name="Jin K."/>
            <person name="Ying S.H."/>
            <person name="Zhang Y."/>
            <person name="Xiao G."/>
            <person name="Shang Y."/>
            <person name="Duan Z."/>
            <person name="Hu X."/>
            <person name="Xie X.Q."/>
            <person name="Zhou G."/>
            <person name="Peng G."/>
            <person name="Luo Z."/>
            <person name="Huang W."/>
            <person name="Wang B."/>
            <person name="Fang W."/>
            <person name="Wang S."/>
            <person name="Zhong Y."/>
            <person name="Ma L.J."/>
            <person name="St Leger R.J."/>
            <person name="Zhao G.P."/>
            <person name="Pei Y."/>
            <person name="Feng M.G."/>
            <person name="Xia Y."/>
            <person name="Wang C."/>
        </authorList>
    </citation>
    <scope>NUCLEOTIDE SEQUENCE [LARGE SCALE GENOMIC DNA]</scope>
    <source>
        <strain evidence="4 5">CQMa 102</strain>
    </source>
</reference>
<feature type="region of interest" description="Disordered" evidence="1">
    <location>
        <begin position="481"/>
        <end position="527"/>
    </location>
</feature>
<dbReference type="STRING" id="655827.E9EHY8"/>
<dbReference type="GeneID" id="19253797"/>
<dbReference type="EMBL" id="GL698623">
    <property type="protein sequence ID" value="EFY84479.1"/>
    <property type="molecule type" value="Genomic_DNA"/>
</dbReference>
<dbReference type="Pfam" id="PF20237">
    <property type="entry name" value="DUF6594"/>
    <property type="match status" value="1"/>
</dbReference>
<feature type="region of interest" description="Disordered" evidence="1">
    <location>
        <begin position="1"/>
        <end position="254"/>
    </location>
</feature>
<protein>
    <recommendedName>
        <fullName evidence="3">DUF6594 domain-containing protein</fullName>
    </recommendedName>
</protein>
<dbReference type="InterPro" id="IPR046529">
    <property type="entry name" value="DUF6594"/>
</dbReference>
<dbReference type="OrthoDB" id="5416037at2759"/>
<dbReference type="KEGG" id="maw:19253797"/>